<protein>
    <recommendedName>
        <fullName evidence="1">Heterokaryon incompatibility domain-containing protein</fullName>
    </recommendedName>
</protein>
<evidence type="ECO:0000313" key="3">
    <source>
        <dbReference type="Proteomes" id="UP000193240"/>
    </source>
</evidence>
<name>A0A1Y2LPL1_EPING</name>
<dbReference type="PANTHER" id="PTHR24148:SF64">
    <property type="entry name" value="HETEROKARYON INCOMPATIBILITY DOMAIN-CONTAINING PROTEIN"/>
    <property type="match status" value="1"/>
</dbReference>
<dbReference type="Pfam" id="PF06985">
    <property type="entry name" value="HET"/>
    <property type="match status" value="1"/>
</dbReference>
<dbReference type="Proteomes" id="UP000193240">
    <property type="component" value="Unassembled WGS sequence"/>
</dbReference>
<dbReference type="PANTHER" id="PTHR24148">
    <property type="entry name" value="ANKYRIN REPEAT DOMAIN-CONTAINING PROTEIN 39 HOMOLOG-RELATED"/>
    <property type="match status" value="1"/>
</dbReference>
<feature type="domain" description="Heterokaryon incompatibility" evidence="1">
    <location>
        <begin position="100"/>
        <end position="319"/>
    </location>
</feature>
<dbReference type="STRING" id="105696.A0A1Y2LPL1"/>
<evidence type="ECO:0000259" key="1">
    <source>
        <dbReference type="Pfam" id="PF06985"/>
    </source>
</evidence>
<evidence type="ECO:0000313" key="2">
    <source>
        <dbReference type="EMBL" id="OSS44838.1"/>
    </source>
</evidence>
<dbReference type="AlphaFoldDB" id="A0A1Y2LPL1"/>
<accession>A0A1Y2LPL1</accession>
<dbReference type="EMBL" id="KZ107856">
    <property type="protein sequence ID" value="OSS44838.1"/>
    <property type="molecule type" value="Genomic_DNA"/>
</dbReference>
<reference evidence="2 3" key="1">
    <citation type="journal article" date="2017" name="Genome Announc.">
        <title>Genome sequence of the saprophytic ascomycete Epicoccum nigrum ICMP 19927 strain isolated from New Zealand.</title>
        <authorList>
            <person name="Fokin M."/>
            <person name="Fleetwood D."/>
            <person name="Weir B.S."/>
            <person name="Villas-Boas S.G."/>
        </authorList>
    </citation>
    <scope>NUCLEOTIDE SEQUENCE [LARGE SCALE GENOMIC DNA]</scope>
    <source>
        <strain evidence="2 3">ICMP 19927</strain>
    </source>
</reference>
<proteinExistence type="predicted"/>
<dbReference type="InterPro" id="IPR052895">
    <property type="entry name" value="HetReg/Transcr_Mod"/>
</dbReference>
<gene>
    <name evidence="2" type="ORF">B5807_10598</name>
</gene>
<dbReference type="InParanoid" id="A0A1Y2LPL1"/>
<dbReference type="InterPro" id="IPR010730">
    <property type="entry name" value="HET"/>
</dbReference>
<dbReference type="OMA" id="LLKRPWW"/>
<keyword evidence="3" id="KW-1185">Reference proteome</keyword>
<dbReference type="Pfam" id="PF26639">
    <property type="entry name" value="Het-6_barrel"/>
    <property type="match status" value="1"/>
</dbReference>
<sequence length="751" mass="84624">MSTVLWSFGCYLYTMDGSLQDCPGNLPTYKQSFTYRPLKSSTREIRILQIHPATDSTEQIRCSLVHLSLNARTSSYPAEEKPFRHARLHKTGISDGSDGFAALSYVWGDVKPAQTICLDGLPRTVTRNLAVALRHLRDLHDFLWIWVDALCINQADLIERGQQVSQMGDIYRQAERVLVWLGPEADNSHLVWPLCDQIARYALKLTNEPTGQAILSEWKLKWSKDSIIAGLANMRKRGMQEADQRPGQAEAPAPKQIRIGGWTFCYEKPPIHEDSASFGFQVKETNEFVLLGKLSHPQYNAFIQLLKRPWWTRSWIVQELYLARRATLICGSSNIEWDTFSVAALLIIGTEDSVGSVDNLLNAGYAASLVRIVAILRHSRKTLDLLDLLWEFRSLKASDERDKVFAFLGLLPSSDPAHQHIRPQYEADFVRCYTKTAQACLRLRGNLDCLTTERFPSSISTASLPSWVPDWSYANPETIALPWQVSELDGSNIRTFSASGTQSSYEPDVEYVSNGTALLLLSGFVVDRLMDVEVPLPSNLGETAVAAMTDESMPGREVFRTIFDGLGRYFLALHRWKRLTVSTHSATAYPSVDPLRVLCATMCAGNLPLGLESAFAVFKNWQESEFKWPERLANLSNRCRRFISKKWYHPLVGLSGLTQHHHDESAVQSFWEPVLVSTSRRLARTERGYLALVPHSSQAGDKIALCRGGKLPFVLRSSHKDTWELIGCSYVHGIMHGEAWDVTRCSTLRIS</sequence>
<organism evidence="2 3">
    <name type="scientific">Epicoccum nigrum</name>
    <name type="common">Soil fungus</name>
    <name type="synonym">Epicoccum purpurascens</name>
    <dbReference type="NCBI Taxonomy" id="105696"/>
    <lineage>
        <taxon>Eukaryota</taxon>
        <taxon>Fungi</taxon>
        <taxon>Dikarya</taxon>
        <taxon>Ascomycota</taxon>
        <taxon>Pezizomycotina</taxon>
        <taxon>Dothideomycetes</taxon>
        <taxon>Pleosporomycetidae</taxon>
        <taxon>Pleosporales</taxon>
        <taxon>Pleosporineae</taxon>
        <taxon>Didymellaceae</taxon>
        <taxon>Epicoccum</taxon>
    </lineage>
</organism>